<keyword evidence="4" id="KW-0812">Transmembrane</keyword>
<gene>
    <name evidence="13" type="ORF">FHP25_34020</name>
</gene>
<comment type="subcellular location">
    <subcellularLocation>
        <location evidence="1">Cell outer membrane</location>
        <topology evidence="1">Multi-pass membrane protein</topology>
    </subcellularLocation>
</comment>
<dbReference type="PROSITE" id="PS51123">
    <property type="entry name" value="OMPA_2"/>
    <property type="match status" value="1"/>
</dbReference>
<dbReference type="GO" id="GO:0046930">
    <property type="term" value="C:pore complex"/>
    <property type="evidence" value="ECO:0007669"/>
    <property type="project" value="UniProtKB-KW"/>
</dbReference>
<dbReference type="Gene3D" id="2.40.160.20">
    <property type="match status" value="1"/>
</dbReference>
<reference evidence="13 14" key="1">
    <citation type="submission" date="2019-06" db="EMBL/GenBank/DDBJ databases">
        <title>New taxonomy in bacterial strain CC-CFT640, isolated from vineyard.</title>
        <authorList>
            <person name="Lin S.-Y."/>
            <person name="Tsai C.-F."/>
            <person name="Young C.-C."/>
        </authorList>
    </citation>
    <scope>NUCLEOTIDE SEQUENCE [LARGE SCALE GENOMIC DNA]</scope>
    <source>
        <strain evidence="13 14">CC-CFT640</strain>
    </source>
</reference>
<keyword evidence="7" id="KW-0626">Porin</keyword>
<organism evidence="13 14">
    <name type="scientific">Vineibacter terrae</name>
    <dbReference type="NCBI Taxonomy" id="2586908"/>
    <lineage>
        <taxon>Bacteria</taxon>
        <taxon>Pseudomonadati</taxon>
        <taxon>Pseudomonadota</taxon>
        <taxon>Alphaproteobacteria</taxon>
        <taxon>Hyphomicrobiales</taxon>
        <taxon>Vineibacter</taxon>
    </lineage>
</organism>
<dbReference type="InterPro" id="IPR011250">
    <property type="entry name" value="OMP/PagP_B-barrel"/>
</dbReference>
<sequence length="302" mass="31915">MRMKLGAAVAAALLAAPLAANAQVATPGFYIGAGGGLNRVDVPNTGGEKLGFNITGYVGYDFVGPMVEIEGAYRYNKLRNVHLDQWSGMANLLYQFAPENNFAFHVGIGLGFADGSISKGGSAADLDMKFAMQGLVGGRYRFDNGMFIRTDLKFQNAFLSGKDLHNFGGTISIGYKFGPPQPAVAPPSPPPATSPSFIVFFDFDRANLTAQAMATIKQAAASAKSGNRTRVGVTGHTDRSGSDGYNMALSLRRANAVKDQLVREGIPAAGIAVVGRGESQPLVPTADGVREPQNRRVEIVLQ</sequence>
<dbReference type="InterPro" id="IPR027385">
    <property type="entry name" value="Beta-barrel_OMP"/>
</dbReference>
<evidence type="ECO:0000256" key="2">
    <source>
        <dbReference type="ARBA" id="ARBA00022448"/>
    </source>
</evidence>
<feature type="chain" id="PRO_5022732320" evidence="11">
    <location>
        <begin position="23"/>
        <end position="302"/>
    </location>
</feature>
<dbReference type="InterPro" id="IPR036737">
    <property type="entry name" value="OmpA-like_sf"/>
</dbReference>
<dbReference type="InterPro" id="IPR050330">
    <property type="entry name" value="Bact_OuterMem_StrucFunc"/>
</dbReference>
<accession>A0A5C8PAU8</accession>
<dbReference type="PANTHER" id="PTHR30329">
    <property type="entry name" value="STATOR ELEMENT OF FLAGELLAR MOTOR COMPLEX"/>
    <property type="match status" value="1"/>
</dbReference>
<evidence type="ECO:0000256" key="6">
    <source>
        <dbReference type="ARBA" id="ARBA00023065"/>
    </source>
</evidence>
<dbReference type="Pfam" id="PF00691">
    <property type="entry name" value="OmpA"/>
    <property type="match status" value="1"/>
</dbReference>
<dbReference type="AlphaFoldDB" id="A0A5C8PAU8"/>
<dbReference type="EMBL" id="VDUZ01000057">
    <property type="protein sequence ID" value="TXL70554.1"/>
    <property type="molecule type" value="Genomic_DNA"/>
</dbReference>
<evidence type="ECO:0000313" key="14">
    <source>
        <dbReference type="Proteomes" id="UP000321638"/>
    </source>
</evidence>
<evidence type="ECO:0000256" key="1">
    <source>
        <dbReference type="ARBA" id="ARBA00004571"/>
    </source>
</evidence>
<evidence type="ECO:0000256" key="11">
    <source>
        <dbReference type="SAM" id="SignalP"/>
    </source>
</evidence>
<keyword evidence="14" id="KW-1185">Reference proteome</keyword>
<dbReference type="GO" id="GO:0009279">
    <property type="term" value="C:cell outer membrane"/>
    <property type="evidence" value="ECO:0007669"/>
    <property type="project" value="UniProtKB-SubCell"/>
</dbReference>
<evidence type="ECO:0000256" key="4">
    <source>
        <dbReference type="ARBA" id="ARBA00022692"/>
    </source>
</evidence>
<feature type="domain" description="OmpA-like" evidence="12">
    <location>
        <begin position="188"/>
        <end position="302"/>
    </location>
</feature>
<dbReference type="GO" id="GO:0015288">
    <property type="term" value="F:porin activity"/>
    <property type="evidence" value="ECO:0007669"/>
    <property type="project" value="UniProtKB-KW"/>
</dbReference>
<dbReference type="PRINTS" id="PR01021">
    <property type="entry name" value="OMPADOMAIN"/>
</dbReference>
<dbReference type="SUPFAM" id="SSF56925">
    <property type="entry name" value="OMPA-like"/>
    <property type="match status" value="1"/>
</dbReference>
<dbReference type="PANTHER" id="PTHR30329:SF21">
    <property type="entry name" value="LIPOPROTEIN YIAD-RELATED"/>
    <property type="match status" value="1"/>
</dbReference>
<evidence type="ECO:0000256" key="10">
    <source>
        <dbReference type="PROSITE-ProRule" id="PRU00473"/>
    </source>
</evidence>
<dbReference type="GO" id="GO:0006811">
    <property type="term" value="P:monoatomic ion transport"/>
    <property type="evidence" value="ECO:0007669"/>
    <property type="project" value="UniProtKB-KW"/>
</dbReference>
<dbReference type="Proteomes" id="UP000321638">
    <property type="component" value="Unassembled WGS sequence"/>
</dbReference>
<dbReference type="RefSeq" id="WP_147851467.1">
    <property type="nucleotide sequence ID" value="NZ_VDUZ01000057.1"/>
</dbReference>
<dbReference type="Pfam" id="PF13505">
    <property type="entry name" value="OMP_b-brl"/>
    <property type="match status" value="1"/>
</dbReference>
<feature type="signal peptide" evidence="11">
    <location>
        <begin position="1"/>
        <end position="22"/>
    </location>
</feature>
<evidence type="ECO:0000256" key="3">
    <source>
        <dbReference type="ARBA" id="ARBA00022452"/>
    </source>
</evidence>
<evidence type="ECO:0000256" key="9">
    <source>
        <dbReference type="ARBA" id="ARBA00023237"/>
    </source>
</evidence>
<keyword evidence="5 11" id="KW-0732">Signal</keyword>
<proteinExistence type="predicted"/>
<dbReference type="InterPro" id="IPR006665">
    <property type="entry name" value="OmpA-like"/>
</dbReference>
<evidence type="ECO:0000256" key="5">
    <source>
        <dbReference type="ARBA" id="ARBA00022729"/>
    </source>
</evidence>
<comment type="caution">
    <text evidence="13">The sequence shown here is derived from an EMBL/GenBank/DDBJ whole genome shotgun (WGS) entry which is preliminary data.</text>
</comment>
<keyword evidence="8 10" id="KW-0472">Membrane</keyword>
<name>A0A5C8PAU8_9HYPH</name>
<dbReference type="InterPro" id="IPR006664">
    <property type="entry name" value="OMP_bac"/>
</dbReference>
<protein>
    <submittedName>
        <fullName evidence="13">OmpA family protein</fullName>
    </submittedName>
</protein>
<keyword evidence="9" id="KW-0998">Cell outer membrane</keyword>
<keyword evidence="2" id="KW-0813">Transport</keyword>
<keyword evidence="6" id="KW-0406">Ion transport</keyword>
<evidence type="ECO:0000256" key="8">
    <source>
        <dbReference type="ARBA" id="ARBA00023136"/>
    </source>
</evidence>
<dbReference type="SUPFAM" id="SSF103088">
    <property type="entry name" value="OmpA-like"/>
    <property type="match status" value="1"/>
</dbReference>
<keyword evidence="3" id="KW-1134">Transmembrane beta strand</keyword>
<dbReference type="OrthoDB" id="189250at2"/>
<evidence type="ECO:0000313" key="13">
    <source>
        <dbReference type="EMBL" id="TXL70554.1"/>
    </source>
</evidence>
<dbReference type="CDD" id="cd07185">
    <property type="entry name" value="OmpA_C-like"/>
    <property type="match status" value="1"/>
</dbReference>
<dbReference type="Gene3D" id="3.30.1330.60">
    <property type="entry name" value="OmpA-like domain"/>
    <property type="match status" value="1"/>
</dbReference>
<evidence type="ECO:0000256" key="7">
    <source>
        <dbReference type="ARBA" id="ARBA00023114"/>
    </source>
</evidence>
<evidence type="ECO:0000259" key="12">
    <source>
        <dbReference type="PROSITE" id="PS51123"/>
    </source>
</evidence>